<reference evidence="31" key="2">
    <citation type="submission" date="2021-08" db="EMBL/GenBank/DDBJ databases">
        <authorList>
            <person name="Eriksson T."/>
        </authorList>
    </citation>
    <scope>NUCLEOTIDE SEQUENCE</scope>
    <source>
        <strain evidence="31">Stoneville</strain>
        <tissue evidence="31">Whole head</tissue>
    </source>
</reference>
<evidence type="ECO:0000256" key="5">
    <source>
        <dbReference type="ARBA" id="ARBA00022448"/>
    </source>
</evidence>
<evidence type="ECO:0000313" key="32">
    <source>
        <dbReference type="Proteomes" id="UP000719412"/>
    </source>
</evidence>
<dbReference type="GO" id="GO:0016887">
    <property type="term" value="F:ATP hydrolysis activity"/>
    <property type="evidence" value="ECO:0007669"/>
    <property type="project" value="InterPro"/>
</dbReference>
<dbReference type="InterPro" id="IPR036412">
    <property type="entry name" value="HAD-like_sf"/>
</dbReference>
<name>A0A8J6L6X5_TENMO</name>
<dbReference type="InterPro" id="IPR057246">
    <property type="entry name" value="CARBOXYPEPT_ZN_1"/>
</dbReference>
<dbReference type="FunFam" id="3.40.50.1000:FF:000005">
    <property type="entry name" value="Calcium-transporting ATPase 1"/>
    <property type="match status" value="1"/>
</dbReference>
<protein>
    <recommendedName>
        <fullName evidence="26">Calcium-transporting ATPase sarcoplasmic/endoplasmic reticulum type</fullName>
        <ecNumber evidence="4">7.2.2.10</ecNumber>
    </recommendedName>
    <alternativeName>
        <fullName evidence="27">Calcium pump</fullName>
    </alternativeName>
</protein>
<evidence type="ECO:0000256" key="11">
    <source>
        <dbReference type="ARBA" id="ARBA00022723"/>
    </source>
</evidence>
<evidence type="ECO:0000256" key="27">
    <source>
        <dbReference type="ARBA" id="ARBA00081321"/>
    </source>
</evidence>
<dbReference type="Proteomes" id="UP000719412">
    <property type="component" value="Unassembled WGS sequence"/>
</dbReference>
<feature type="active site" description="Proton donor/acceptor" evidence="28">
    <location>
        <position position="926"/>
    </location>
</feature>
<feature type="transmembrane region" description="Helical" evidence="29">
    <location>
        <begin position="507"/>
        <end position="527"/>
    </location>
</feature>
<dbReference type="PRINTS" id="PR00120">
    <property type="entry name" value="HATPASE"/>
</dbReference>
<keyword evidence="22 29" id="KW-0472">Membrane</keyword>
<comment type="catalytic activity">
    <reaction evidence="25">
        <text>Ca(2+)(in) + ATP + H2O = Ca(2+)(out) + ADP + phosphate + H(+)</text>
        <dbReference type="Rhea" id="RHEA:18105"/>
        <dbReference type="ChEBI" id="CHEBI:15377"/>
        <dbReference type="ChEBI" id="CHEBI:15378"/>
        <dbReference type="ChEBI" id="CHEBI:29108"/>
        <dbReference type="ChEBI" id="CHEBI:30616"/>
        <dbReference type="ChEBI" id="CHEBI:43474"/>
        <dbReference type="ChEBI" id="CHEBI:456216"/>
        <dbReference type="EC" id="7.2.2.10"/>
    </reaction>
</comment>
<dbReference type="Pfam" id="PF08282">
    <property type="entry name" value="Hydrolase_3"/>
    <property type="match status" value="1"/>
</dbReference>
<dbReference type="PROSITE" id="PS00133">
    <property type="entry name" value="CARBOXYPEPT_ZN_2"/>
    <property type="match status" value="1"/>
</dbReference>
<reference evidence="31" key="1">
    <citation type="journal article" date="2020" name="J Insects Food Feed">
        <title>The yellow mealworm (Tenebrio molitor) genome: a resource for the emerging insects as food and feed industry.</title>
        <authorList>
            <person name="Eriksson T."/>
            <person name="Andere A."/>
            <person name="Kelstrup H."/>
            <person name="Emery V."/>
            <person name="Picard C."/>
        </authorList>
    </citation>
    <scope>NUCLEOTIDE SEQUENCE</scope>
    <source>
        <strain evidence="31">Stoneville</strain>
        <tissue evidence="31">Whole head</tissue>
    </source>
</reference>
<dbReference type="GO" id="GO:0006508">
    <property type="term" value="P:proteolysis"/>
    <property type="evidence" value="ECO:0007669"/>
    <property type="project" value="UniProtKB-KW"/>
</dbReference>
<feature type="transmembrane region" description="Helical" evidence="29">
    <location>
        <begin position="435"/>
        <end position="457"/>
    </location>
</feature>
<dbReference type="GO" id="GO:0005388">
    <property type="term" value="F:P-type calcium transporter activity"/>
    <property type="evidence" value="ECO:0007669"/>
    <property type="project" value="UniProtKB-EC"/>
</dbReference>
<evidence type="ECO:0000259" key="30">
    <source>
        <dbReference type="PROSITE" id="PS52035"/>
    </source>
</evidence>
<evidence type="ECO:0000313" key="31">
    <source>
        <dbReference type="EMBL" id="KAH0808822.1"/>
    </source>
</evidence>
<dbReference type="NCBIfam" id="TIGR01494">
    <property type="entry name" value="ATPase_P-type"/>
    <property type="match status" value="1"/>
</dbReference>
<dbReference type="FunFam" id="1.20.1110.10:FF:000065">
    <property type="entry name" value="Sarcoplasmic/endoplasmic reticulum calcium ATPase 1"/>
    <property type="match status" value="1"/>
</dbReference>
<keyword evidence="13" id="KW-0378">Hydrolase</keyword>
<dbReference type="Gene3D" id="3.40.1110.10">
    <property type="entry name" value="Calcium-transporting ATPase, cytoplasmic domain N"/>
    <property type="match status" value="1"/>
</dbReference>
<dbReference type="GO" id="GO:0005524">
    <property type="term" value="F:ATP binding"/>
    <property type="evidence" value="ECO:0007669"/>
    <property type="project" value="UniProtKB-KW"/>
</dbReference>
<evidence type="ECO:0000256" key="29">
    <source>
        <dbReference type="SAM" id="Phobius"/>
    </source>
</evidence>
<feature type="domain" description="Peptidase M14" evidence="30">
    <location>
        <begin position="665"/>
        <end position="956"/>
    </location>
</feature>
<evidence type="ECO:0000256" key="3">
    <source>
        <dbReference type="ARBA" id="ARBA00005988"/>
    </source>
</evidence>
<evidence type="ECO:0000256" key="1">
    <source>
        <dbReference type="ARBA" id="ARBA00001947"/>
    </source>
</evidence>
<evidence type="ECO:0000256" key="6">
    <source>
        <dbReference type="ARBA" id="ARBA00022553"/>
    </source>
</evidence>
<dbReference type="SUPFAM" id="SSF53187">
    <property type="entry name" value="Zn-dependent exopeptidases"/>
    <property type="match status" value="1"/>
</dbReference>
<dbReference type="SUPFAM" id="SSF81665">
    <property type="entry name" value="Calcium ATPase, transmembrane domain M"/>
    <property type="match status" value="1"/>
</dbReference>
<keyword evidence="7" id="KW-0109">Calcium transport</keyword>
<dbReference type="InterPro" id="IPR006068">
    <property type="entry name" value="ATPase_P-typ_cation-transptr_C"/>
</dbReference>
<keyword evidence="19" id="KW-1278">Translocase</keyword>
<evidence type="ECO:0000256" key="15">
    <source>
        <dbReference type="ARBA" id="ARBA00022837"/>
    </source>
</evidence>
<evidence type="ECO:0000256" key="7">
    <source>
        <dbReference type="ARBA" id="ARBA00022568"/>
    </source>
</evidence>
<dbReference type="InterPro" id="IPR023214">
    <property type="entry name" value="HAD_sf"/>
</dbReference>
<comment type="similarity">
    <text evidence="24">Belongs to the cation transport ATPase (P-type) (TC 3.A.3) family.</text>
</comment>
<evidence type="ECO:0000256" key="20">
    <source>
        <dbReference type="ARBA" id="ARBA00022989"/>
    </source>
</evidence>
<dbReference type="Gene3D" id="2.60.40.1120">
    <property type="entry name" value="Carboxypeptidase-like, regulatory domain"/>
    <property type="match status" value="1"/>
</dbReference>
<dbReference type="InterPro" id="IPR000834">
    <property type="entry name" value="Peptidase_M14"/>
</dbReference>
<organism evidence="31 32">
    <name type="scientific">Tenebrio molitor</name>
    <name type="common">Yellow mealworm beetle</name>
    <dbReference type="NCBI Taxonomy" id="7067"/>
    <lineage>
        <taxon>Eukaryota</taxon>
        <taxon>Metazoa</taxon>
        <taxon>Ecdysozoa</taxon>
        <taxon>Arthropoda</taxon>
        <taxon>Hexapoda</taxon>
        <taxon>Insecta</taxon>
        <taxon>Pterygota</taxon>
        <taxon>Neoptera</taxon>
        <taxon>Endopterygota</taxon>
        <taxon>Coleoptera</taxon>
        <taxon>Polyphaga</taxon>
        <taxon>Cucujiformia</taxon>
        <taxon>Tenebrionidae</taxon>
        <taxon>Tenebrio</taxon>
    </lineage>
</organism>
<keyword evidence="17" id="KW-0460">Magnesium</keyword>
<keyword evidence="9" id="KW-0645">Protease</keyword>
<dbReference type="InterPro" id="IPR008969">
    <property type="entry name" value="CarboxyPept-like_regulatory"/>
</dbReference>
<keyword evidence="11" id="KW-0479">Metal-binding</keyword>
<keyword evidence="32" id="KW-1185">Reference proteome</keyword>
<evidence type="ECO:0000256" key="18">
    <source>
        <dbReference type="ARBA" id="ARBA00022951"/>
    </source>
</evidence>
<dbReference type="FunFam" id="3.40.630.10:FF:000020">
    <property type="entry name" value="Carboxypeptidase D"/>
    <property type="match status" value="1"/>
</dbReference>
<dbReference type="InterPro" id="IPR001757">
    <property type="entry name" value="P_typ_ATPase"/>
</dbReference>
<sequence>MSSYCVPLKPSRLGNGPKLFVKGAPEGVLDRCTHARVGTQKVPLTNSLKNRILELTRQYGCGRDTLRCLALATGDNPMKPEEMDLGDSTKFYTYEVNLTFVGVVGMLDPPRKEVFDSIVRCRAAGIRVIVITGDNKATAEAICRRIGVFTEEEDTTGKSYSGREFDDLSPSDQKAACARARLFSRVEPAHKSKIVEYLQSMNEISAMTGDGVNDAPALKKAEIGIAMGSGTAVAKSASEMVLADDNFSSIVAAVEEGRAIYNNMKQFIRYLISSNIGEVVSIFLTAALGLPEALIPVQLLWVNLVTDGLPATALGFNPPDLDIMDKPPRKADESLISGWLFFRYLAIGGYVGAATVGAAGWWFMYSPEGPQLTYYQLTHHLQCIGGGPEFKGVDCKVFNDPHPMTMALSVLVTIEMLNAMNSLSENQSLIVMPPWSNWWLMASMALSFTLHFVILYIEVLSTVFQVTPLNVDEWLTVMKFSIPVVLLDETLKFVARKITDGESPIYTVHWIVLMWAVFFGLLCALSSTTDVQGMSDSCDVMTNCRKRSCGIACLERDDGETDRQEQASHWYGCLLLSAGTFCTELLDKPISRETVRILRVPSSSKTFNTASSCSTVLTFLGAPPNFFFELAASDPFLDPERLISGLFYDPDDFVEIVHVLSLKWEYHTNAELEQYLKNFTKSSKDNFRTKLYSIGKSVKRNELWVVEVTASRVGRVGVPNIKLIGTVHGNEPVGRELLLHFMEYLRDNYNSDPIVTWLLDNTKIHFLPNMNPDGFALASEDICDGEHGRNNGRMGKDLNRNFPDYYIENKIPEEPETKAVRKWLRDVPFILSAALHGGALVANYPFDTVKEITSLPTNPPSLTPDNDVFEHLATVYSQSHLTMHKGESCGRHFKGGIINGAAWYSLIGGMQDYNYVFHGCMEITLEISCCKYPHVQELPQLWKENKMALLNYCLEALRGVTGRIVDGSTLRPIANASLRVSGRNIAFFSATTGEFWRLLLPGTYNLEISARGYYDQVVSFVVKSDDHLKPQLTFLNVSMVNSTISTTTIEQRTTEVTVKLSESTLDGASTTDVPTKTLVVECSEHLPPGAVYTMK</sequence>
<dbReference type="PRINTS" id="PR00119">
    <property type="entry name" value="CATATPASE"/>
</dbReference>
<dbReference type="InterPro" id="IPR057247">
    <property type="entry name" value="CARBOXYPEPT_ZN_2"/>
</dbReference>
<dbReference type="SUPFAM" id="SSF56784">
    <property type="entry name" value="HAD-like"/>
    <property type="match status" value="1"/>
</dbReference>
<evidence type="ECO:0000256" key="16">
    <source>
        <dbReference type="ARBA" id="ARBA00022840"/>
    </source>
</evidence>
<comment type="similarity">
    <text evidence="3 28">Belongs to the peptidase M14 family.</text>
</comment>
<evidence type="ECO:0000256" key="23">
    <source>
        <dbReference type="ARBA" id="ARBA00023180"/>
    </source>
</evidence>
<comment type="cofactor">
    <cofactor evidence="1">
        <name>Zn(2+)</name>
        <dbReference type="ChEBI" id="CHEBI:29105"/>
    </cofactor>
</comment>
<evidence type="ECO:0000256" key="19">
    <source>
        <dbReference type="ARBA" id="ARBA00022967"/>
    </source>
</evidence>
<dbReference type="Gene3D" id="1.20.1110.10">
    <property type="entry name" value="Calcium-transporting ATPase, transmembrane domain"/>
    <property type="match status" value="1"/>
</dbReference>
<accession>A0A8J6L6X5</accession>
<feature type="transmembrane region" description="Helical" evidence="29">
    <location>
        <begin position="340"/>
        <end position="364"/>
    </location>
</feature>
<dbReference type="InterPro" id="IPR023298">
    <property type="entry name" value="ATPase_P-typ_TM_dom_sf"/>
</dbReference>
<evidence type="ECO:0000256" key="17">
    <source>
        <dbReference type="ARBA" id="ARBA00022842"/>
    </source>
</evidence>
<evidence type="ECO:0000256" key="4">
    <source>
        <dbReference type="ARBA" id="ARBA00012790"/>
    </source>
</evidence>
<keyword evidence="5" id="KW-0813">Transport</keyword>
<dbReference type="InterPro" id="IPR023299">
    <property type="entry name" value="ATPase_P-typ_cyto_dom_N"/>
</dbReference>
<dbReference type="PROSITE" id="PS00132">
    <property type="entry name" value="CARBOXYPEPT_ZN_1"/>
    <property type="match status" value="1"/>
</dbReference>
<keyword evidence="15" id="KW-0106">Calcium</keyword>
<dbReference type="PROSITE" id="PS52035">
    <property type="entry name" value="PEPTIDASE_M14"/>
    <property type="match status" value="1"/>
</dbReference>
<dbReference type="Pfam" id="PF13246">
    <property type="entry name" value="Cation_ATPase"/>
    <property type="match status" value="1"/>
</dbReference>
<evidence type="ECO:0000256" key="22">
    <source>
        <dbReference type="ARBA" id="ARBA00023136"/>
    </source>
</evidence>
<dbReference type="Pfam" id="PF13620">
    <property type="entry name" value="CarboxypepD_reg"/>
    <property type="match status" value="1"/>
</dbReference>
<evidence type="ECO:0000256" key="28">
    <source>
        <dbReference type="PROSITE-ProRule" id="PRU01379"/>
    </source>
</evidence>
<dbReference type="FunFam" id="3.40.1110.10:FF:000003">
    <property type="entry name" value="Calcium-transporting ATPase"/>
    <property type="match status" value="1"/>
</dbReference>
<feature type="transmembrane region" description="Helical" evidence="29">
    <location>
        <begin position="300"/>
        <end position="319"/>
    </location>
</feature>
<dbReference type="PANTHER" id="PTHR42861">
    <property type="entry name" value="CALCIUM-TRANSPORTING ATPASE"/>
    <property type="match status" value="1"/>
</dbReference>
<dbReference type="AlphaFoldDB" id="A0A8J6L6X5"/>
<dbReference type="Gene3D" id="3.40.50.1000">
    <property type="entry name" value="HAD superfamily/HAD-like"/>
    <property type="match status" value="1"/>
</dbReference>
<dbReference type="EC" id="7.2.2.10" evidence="4"/>
<evidence type="ECO:0000256" key="13">
    <source>
        <dbReference type="ARBA" id="ARBA00022801"/>
    </source>
</evidence>
<keyword evidence="6" id="KW-0597">Phosphoprotein</keyword>
<evidence type="ECO:0000256" key="12">
    <source>
        <dbReference type="ARBA" id="ARBA00022741"/>
    </source>
</evidence>
<evidence type="ECO:0000256" key="24">
    <source>
        <dbReference type="ARBA" id="ARBA00038148"/>
    </source>
</evidence>
<keyword evidence="10 29" id="KW-0812">Transmembrane</keyword>
<keyword evidence="18" id="KW-0703">Sarcoplasmic reticulum</keyword>
<evidence type="ECO:0000256" key="21">
    <source>
        <dbReference type="ARBA" id="ARBA00023065"/>
    </source>
</evidence>
<keyword evidence="23" id="KW-0325">Glycoprotein</keyword>
<dbReference type="GO" id="GO:0033017">
    <property type="term" value="C:sarcoplasmic reticulum membrane"/>
    <property type="evidence" value="ECO:0007669"/>
    <property type="project" value="UniProtKB-SubCell"/>
</dbReference>
<dbReference type="SUPFAM" id="SSF49464">
    <property type="entry name" value="Carboxypeptidase regulatory domain-like"/>
    <property type="match status" value="1"/>
</dbReference>
<dbReference type="Pfam" id="PF00246">
    <property type="entry name" value="Peptidase_M14"/>
    <property type="match status" value="1"/>
</dbReference>
<dbReference type="SMART" id="SM00631">
    <property type="entry name" value="Zn_pept"/>
    <property type="match status" value="1"/>
</dbReference>
<dbReference type="EMBL" id="JABDTM020028505">
    <property type="protein sequence ID" value="KAH0808822.1"/>
    <property type="molecule type" value="Genomic_DNA"/>
</dbReference>
<evidence type="ECO:0000256" key="26">
    <source>
        <dbReference type="ARBA" id="ARBA00070493"/>
    </source>
</evidence>
<dbReference type="CDD" id="cd11308">
    <property type="entry name" value="Peptidase_M14NE-CP-C_like"/>
    <property type="match status" value="1"/>
</dbReference>
<keyword evidence="8" id="KW-0121">Carboxypeptidase</keyword>
<keyword evidence="20 29" id="KW-1133">Transmembrane helix</keyword>
<evidence type="ECO:0000256" key="8">
    <source>
        <dbReference type="ARBA" id="ARBA00022645"/>
    </source>
</evidence>
<comment type="subcellular location">
    <subcellularLocation>
        <location evidence="2">Sarcoplasmic reticulum membrane</location>
        <topology evidence="2">Multi-pass membrane protein</topology>
    </subcellularLocation>
</comment>
<evidence type="ECO:0000256" key="2">
    <source>
        <dbReference type="ARBA" id="ARBA00004326"/>
    </source>
</evidence>
<feature type="transmembrane region" description="Helical" evidence="29">
    <location>
        <begin position="267"/>
        <end position="288"/>
    </location>
</feature>
<evidence type="ECO:0000256" key="25">
    <source>
        <dbReference type="ARBA" id="ARBA00048694"/>
    </source>
</evidence>
<keyword evidence="12" id="KW-0547">Nucleotide-binding</keyword>
<evidence type="ECO:0000256" key="14">
    <source>
        <dbReference type="ARBA" id="ARBA00022833"/>
    </source>
</evidence>
<comment type="caution">
    <text evidence="31">The sequence shown here is derived from an EMBL/GenBank/DDBJ whole genome shotgun (WGS) entry which is preliminary data.</text>
</comment>
<dbReference type="Pfam" id="PF00689">
    <property type="entry name" value="Cation_ATPase_C"/>
    <property type="match status" value="1"/>
</dbReference>
<gene>
    <name evidence="31" type="ORF">GEV33_013969</name>
</gene>
<dbReference type="Gene3D" id="3.40.630.10">
    <property type="entry name" value="Zn peptidases"/>
    <property type="match status" value="1"/>
</dbReference>
<keyword evidence="14" id="KW-0862">Zinc</keyword>
<evidence type="ECO:0000256" key="10">
    <source>
        <dbReference type="ARBA" id="ARBA00022692"/>
    </source>
</evidence>
<proteinExistence type="inferred from homology"/>
<evidence type="ECO:0000256" key="9">
    <source>
        <dbReference type="ARBA" id="ARBA00022670"/>
    </source>
</evidence>
<keyword evidence="21" id="KW-0406">Ion transport</keyword>
<dbReference type="GO" id="GO:0008270">
    <property type="term" value="F:zinc ion binding"/>
    <property type="evidence" value="ECO:0007669"/>
    <property type="project" value="InterPro"/>
</dbReference>
<dbReference type="GO" id="GO:0004181">
    <property type="term" value="F:metallocarboxypeptidase activity"/>
    <property type="evidence" value="ECO:0007669"/>
    <property type="project" value="InterPro"/>
</dbReference>
<keyword evidence="16" id="KW-0067">ATP-binding</keyword>
<dbReference type="SUPFAM" id="SSF81660">
    <property type="entry name" value="Metal cation-transporting ATPase, ATP-binding domain N"/>
    <property type="match status" value="1"/>
</dbReference>